<dbReference type="AlphaFoldDB" id="A0A1J5SXM4"/>
<name>A0A1J5SXM4_9ZZZZ</name>
<organism evidence="2">
    <name type="scientific">mine drainage metagenome</name>
    <dbReference type="NCBI Taxonomy" id="410659"/>
    <lineage>
        <taxon>unclassified sequences</taxon>
        <taxon>metagenomes</taxon>
        <taxon>ecological metagenomes</taxon>
    </lineage>
</organism>
<evidence type="ECO:0000313" key="2">
    <source>
        <dbReference type="EMBL" id="OIR06348.1"/>
    </source>
</evidence>
<dbReference type="EMBL" id="MLJW01000044">
    <property type="protein sequence ID" value="OIR06348.1"/>
    <property type="molecule type" value="Genomic_DNA"/>
</dbReference>
<proteinExistence type="predicted"/>
<protein>
    <recommendedName>
        <fullName evidence="1">Transcriptional regulator AbiEi antitoxin N-terminal domain-containing protein</fullName>
    </recommendedName>
</protein>
<dbReference type="InterPro" id="IPR033455">
    <property type="entry name" value="AbiEi_3_N"/>
</dbReference>
<comment type="caution">
    <text evidence="2">The sequence shown here is derived from an EMBL/GenBank/DDBJ whole genome shotgun (WGS) entry which is preliminary data.</text>
</comment>
<gene>
    <name evidence="2" type="ORF">GALL_115380</name>
</gene>
<sequence length="191" mass="21089">MFPKDTLQREQSLLLLESQIPGLHVGGKAALAWRGIRHNIGPQERLSLWGPRGARLPPWFTDRFPSSYVTRQLFDVKLPSSYAIGVLPESPDGPSVSEPERALLELLSDVGVGQGVEEARNIMESLRSARLDVLGALLKHCVRVKVVRLCVQWAEELGLGWAAQAREAAGARGRGRWTARLRDGTTLILKP</sequence>
<dbReference type="Pfam" id="PF17194">
    <property type="entry name" value="AbiEi_3_N"/>
    <property type="match status" value="1"/>
</dbReference>
<accession>A0A1J5SXM4</accession>
<feature type="domain" description="Transcriptional regulator AbiEi antitoxin N-terminal" evidence="1">
    <location>
        <begin position="2"/>
        <end position="40"/>
    </location>
</feature>
<reference evidence="2" key="1">
    <citation type="submission" date="2016-10" db="EMBL/GenBank/DDBJ databases">
        <title>Sequence of Gallionella enrichment culture.</title>
        <authorList>
            <person name="Poehlein A."/>
            <person name="Muehling M."/>
            <person name="Daniel R."/>
        </authorList>
    </citation>
    <scope>NUCLEOTIDE SEQUENCE</scope>
</reference>
<dbReference type="Pfam" id="PF11459">
    <property type="entry name" value="AbiEi_3"/>
    <property type="match status" value="1"/>
</dbReference>
<evidence type="ECO:0000259" key="1">
    <source>
        <dbReference type="Pfam" id="PF17194"/>
    </source>
</evidence>
<dbReference type="InterPro" id="IPR021561">
    <property type="entry name" value="AbiEi_3"/>
</dbReference>